<feature type="region of interest" description="Disordered" evidence="1">
    <location>
        <begin position="162"/>
        <end position="188"/>
    </location>
</feature>
<reference evidence="2" key="1">
    <citation type="submission" date="2019-10" db="EMBL/GenBank/DDBJ databases">
        <authorList>
            <person name="Nor Muhammad N."/>
        </authorList>
    </citation>
    <scope>NUCLEOTIDE SEQUENCE</scope>
</reference>
<dbReference type="EMBL" id="LR729758">
    <property type="protein sequence ID" value="VWP01895.1"/>
    <property type="molecule type" value="Genomic_DNA"/>
</dbReference>
<accession>A0A5K1K6M2</accession>
<gene>
    <name evidence="2" type="primary">N4VBG2</name>
</gene>
<sequence>MSSRRLLDPYNVSRQLPNVEALAQQYARYLQIAGEDTEFLSYHVTRRDEIIAEFYSHPEVKSSIAPHQFVQPGEDPNIYLDGANDLIKKHTPPETLEDRVGRLHIAMAALMVFLEFKVNGALRDHPDLEFQVEVRKEQLMDEWYQTEFARLFPERWNRVSRTPSTLTTRGRLPTPPPTRRSGVAKPVSDDEVEEFLRTPYTLMGKRFVHSPPEGHDQGHSGAWKVVSYTVRDSDEGIVHEYQVLLDALGVEPLPMDEGEVRYLLKYSTFAT</sequence>
<feature type="compositionally biased region" description="Low complexity" evidence="1">
    <location>
        <begin position="162"/>
        <end position="172"/>
    </location>
</feature>
<evidence type="ECO:0000256" key="1">
    <source>
        <dbReference type="SAM" id="MobiDB-lite"/>
    </source>
</evidence>
<organism evidence="2">
    <name type="scientific">Ganoderma boninense</name>
    <dbReference type="NCBI Taxonomy" id="34458"/>
    <lineage>
        <taxon>Eukaryota</taxon>
        <taxon>Fungi</taxon>
        <taxon>Dikarya</taxon>
        <taxon>Basidiomycota</taxon>
        <taxon>Agaricomycotina</taxon>
        <taxon>Agaricomycetes</taxon>
        <taxon>Polyporales</taxon>
        <taxon>Polyporaceae</taxon>
        <taxon>Ganoderma</taxon>
    </lineage>
</organism>
<evidence type="ECO:0000313" key="2">
    <source>
        <dbReference type="EMBL" id="VWP01895.1"/>
    </source>
</evidence>
<name>A0A5K1K6M2_9APHY</name>
<protein>
    <submittedName>
        <fullName evidence="2">Cell morphogenesis protein (Cell morphogenesis protein PAG1)</fullName>
    </submittedName>
</protein>
<dbReference type="AlphaFoldDB" id="A0A5K1K6M2"/>
<proteinExistence type="predicted"/>